<dbReference type="AlphaFoldDB" id="A0A0V1N970"/>
<comment type="caution">
    <text evidence="1">The sequence shown here is derived from an EMBL/GenBank/DDBJ whole genome shotgun (WGS) entry which is preliminary data.</text>
</comment>
<keyword evidence="2" id="KW-1185">Reference proteome</keyword>
<evidence type="ECO:0000313" key="1">
    <source>
        <dbReference type="EMBL" id="KRZ80580.1"/>
    </source>
</evidence>
<protein>
    <submittedName>
        <fullName evidence="1">Uncharacterized protein</fullName>
    </submittedName>
</protein>
<accession>A0A0V1N970</accession>
<reference evidence="1 2" key="1">
    <citation type="submission" date="2015-01" db="EMBL/GenBank/DDBJ databases">
        <title>Evolution of Trichinella species and genotypes.</title>
        <authorList>
            <person name="Korhonen P.K."/>
            <person name="Edoardo P."/>
            <person name="Giuseppe L.R."/>
            <person name="Gasser R.B."/>
        </authorList>
    </citation>
    <scope>NUCLEOTIDE SEQUENCE [LARGE SCALE GENOMIC DNA]</scope>
    <source>
        <strain evidence="1">ISS1980</strain>
    </source>
</reference>
<name>A0A0V1N970_9BILA</name>
<sequence>MQKLWSNSIVGQKLLKSPFLARSAATGGTRCMQVLPLRRFQNDVFNAIRIDRLLLQQCAAAS</sequence>
<gene>
    <name evidence="1" type="ORF">T10_1788</name>
</gene>
<organism evidence="1 2">
    <name type="scientific">Trichinella papuae</name>
    <dbReference type="NCBI Taxonomy" id="268474"/>
    <lineage>
        <taxon>Eukaryota</taxon>
        <taxon>Metazoa</taxon>
        <taxon>Ecdysozoa</taxon>
        <taxon>Nematoda</taxon>
        <taxon>Enoplea</taxon>
        <taxon>Dorylaimia</taxon>
        <taxon>Trichinellida</taxon>
        <taxon>Trichinellidae</taxon>
        <taxon>Trichinella</taxon>
    </lineage>
</organism>
<dbReference type="Proteomes" id="UP000054843">
    <property type="component" value="Unassembled WGS sequence"/>
</dbReference>
<dbReference type="EMBL" id="JYDO01000002">
    <property type="protein sequence ID" value="KRZ80580.1"/>
    <property type="molecule type" value="Genomic_DNA"/>
</dbReference>
<proteinExistence type="predicted"/>
<evidence type="ECO:0000313" key="2">
    <source>
        <dbReference type="Proteomes" id="UP000054843"/>
    </source>
</evidence>